<dbReference type="HOGENOM" id="CLU_1578890_0_0_1"/>
<accession>A0A0A1V210</accession>
<evidence type="ECO:0000313" key="2">
    <source>
        <dbReference type="Proteomes" id="UP000030151"/>
    </source>
</evidence>
<dbReference type="AlphaFoldDB" id="A0A0A1V210"/>
<name>A0A0A1V210_9HYPO</name>
<reference evidence="1 2" key="1">
    <citation type="submission" date="2014-02" db="EMBL/GenBank/DDBJ databases">
        <title>The genome sequence of the entomopathogenic fungus Metarhizium robertsii ARSEF 2575.</title>
        <authorList>
            <person name="Giuliano Garisto Donzelli B."/>
            <person name="Roe B.A."/>
            <person name="Macmil S.L."/>
            <person name="Krasnoff S.B."/>
            <person name="Gibson D.M."/>
        </authorList>
    </citation>
    <scope>NUCLEOTIDE SEQUENCE [LARGE SCALE GENOMIC DNA]</scope>
    <source>
        <strain evidence="1 2">ARSEF 2575</strain>
    </source>
</reference>
<comment type="caution">
    <text evidence="1">The sequence shown here is derived from an EMBL/GenBank/DDBJ whole genome shotgun (WGS) entry which is preliminary data.</text>
</comment>
<gene>
    <name evidence="1" type="ORF">X797_001877</name>
</gene>
<evidence type="ECO:0000313" key="1">
    <source>
        <dbReference type="EMBL" id="EXV04204.1"/>
    </source>
</evidence>
<dbReference type="Proteomes" id="UP000030151">
    <property type="component" value="Unassembled WGS sequence"/>
</dbReference>
<sequence length="169" mass="18063">MWTASGQDCTVVSGQWIGSAVPARQAGGRVRTTVNLGRRKARWNKHQLSLLMSLTEQGHTASGVDRVGAIIEKCDGVREADGKMSSGQIPVKVTGTKVECSTTVTRDFQAGSAQDAPHIALAVAQAGVDLKSGASLVAYKLPIARSFCGGHFMLRAFRQAAFKFACRQW</sequence>
<protein>
    <submittedName>
        <fullName evidence="1">Uncharacterized protein</fullName>
    </submittedName>
</protein>
<proteinExistence type="predicted"/>
<dbReference type="EMBL" id="JELW01000002">
    <property type="protein sequence ID" value="EXV04204.1"/>
    <property type="molecule type" value="Genomic_DNA"/>
</dbReference>
<organism evidence="1 2">
    <name type="scientific">Metarhizium robertsii</name>
    <dbReference type="NCBI Taxonomy" id="568076"/>
    <lineage>
        <taxon>Eukaryota</taxon>
        <taxon>Fungi</taxon>
        <taxon>Dikarya</taxon>
        <taxon>Ascomycota</taxon>
        <taxon>Pezizomycotina</taxon>
        <taxon>Sordariomycetes</taxon>
        <taxon>Hypocreomycetidae</taxon>
        <taxon>Hypocreales</taxon>
        <taxon>Clavicipitaceae</taxon>
        <taxon>Metarhizium</taxon>
    </lineage>
</organism>